<proteinExistence type="predicted"/>
<dbReference type="InterPro" id="IPR019734">
    <property type="entry name" value="TPR_rpt"/>
</dbReference>
<reference evidence="5 8" key="1">
    <citation type="journal article" date="2015" name="Genome Announc.">
        <title>Complete Genome Sequence of the Nitrogen-Fixing and Solvent-Producing Clostridium pasteurianum DSM 525.</title>
        <authorList>
            <person name="Poehlein A."/>
            <person name="Grosse-Honebrink A."/>
            <person name="Zhang Y."/>
            <person name="Minton N.P."/>
            <person name="Daniel R."/>
        </authorList>
    </citation>
    <scope>NUCLEOTIDE SEQUENCE [LARGE SCALE GENOMIC DNA]</scope>
    <source>
        <strain evidence="5">DSM 525</strain>
        <strain evidence="8">DSM 525 / ATCC 6013</strain>
    </source>
</reference>
<dbReference type="Pfam" id="PF13181">
    <property type="entry name" value="TPR_8"/>
    <property type="match status" value="1"/>
</dbReference>
<dbReference type="Gene3D" id="1.25.40.10">
    <property type="entry name" value="Tetratricopeptide repeat domain"/>
    <property type="match status" value="2"/>
</dbReference>
<dbReference type="InterPro" id="IPR013105">
    <property type="entry name" value="TPR_2"/>
</dbReference>
<dbReference type="KEGG" id="cpat:CLPA_c36190"/>
<dbReference type="Pfam" id="PF07719">
    <property type="entry name" value="TPR_2"/>
    <property type="match status" value="1"/>
</dbReference>
<dbReference type="PROSITE" id="PS50005">
    <property type="entry name" value="TPR"/>
    <property type="match status" value="1"/>
</dbReference>
<evidence type="ECO:0000256" key="1">
    <source>
        <dbReference type="ARBA" id="ARBA00022737"/>
    </source>
</evidence>
<keyword evidence="4" id="KW-1133">Transmembrane helix</keyword>
<dbReference type="EMBL" id="CP009268">
    <property type="protein sequence ID" value="AJA53663.1"/>
    <property type="molecule type" value="Genomic_DNA"/>
</dbReference>
<evidence type="ECO:0000313" key="6">
    <source>
        <dbReference type="EMBL" id="KRU14312.1"/>
    </source>
</evidence>
<keyword evidence="4" id="KW-0812">Transmembrane</keyword>
<dbReference type="SMART" id="SM00028">
    <property type="entry name" value="TPR"/>
    <property type="match status" value="5"/>
</dbReference>
<evidence type="ECO:0000313" key="7">
    <source>
        <dbReference type="Proteomes" id="UP000028042"/>
    </source>
</evidence>
<feature type="repeat" description="TPR" evidence="3">
    <location>
        <begin position="120"/>
        <end position="153"/>
    </location>
</feature>
<dbReference type="SUPFAM" id="SSF48452">
    <property type="entry name" value="TPR-like"/>
    <property type="match status" value="2"/>
</dbReference>
<dbReference type="Proteomes" id="UP000030905">
    <property type="component" value="Chromosome"/>
</dbReference>
<dbReference type="AlphaFoldDB" id="A0A0H3JBG2"/>
<keyword evidence="2 3" id="KW-0802">TPR repeat</keyword>
<reference evidence="6" key="2">
    <citation type="submission" date="2015-10" db="EMBL/GenBank/DDBJ databases">
        <title>Improved Draft Genome Sequence of Clostridium pasteurianum Strain ATCC 6013 (DSM 525) Using a Hybrid Next-Generation Sequencing Approach.</title>
        <authorList>
            <person name="Pyne M.E."/>
            <person name="Utturkar S.M."/>
            <person name="Brown S.D."/>
            <person name="Moo-Young M."/>
            <person name="Chung D.A."/>
            <person name="Chou P.C."/>
        </authorList>
    </citation>
    <scope>NUCLEOTIDE SEQUENCE</scope>
    <source>
        <strain evidence="6">ATCC 6013</strain>
    </source>
</reference>
<accession>A0A0H3JBG2</accession>
<feature type="transmembrane region" description="Helical" evidence="4">
    <location>
        <begin position="178"/>
        <end position="197"/>
    </location>
</feature>
<evidence type="ECO:0000256" key="2">
    <source>
        <dbReference type="ARBA" id="ARBA00022803"/>
    </source>
</evidence>
<dbReference type="InterPro" id="IPR011990">
    <property type="entry name" value="TPR-like_helical_dom_sf"/>
</dbReference>
<protein>
    <submittedName>
        <fullName evidence="6">Tetratricopeptide TPR_2 repeat-containing protein</fullName>
    </submittedName>
</protein>
<evidence type="ECO:0000313" key="8">
    <source>
        <dbReference type="Proteomes" id="UP000030905"/>
    </source>
</evidence>
<keyword evidence="4" id="KW-0472">Membrane</keyword>
<evidence type="ECO:0000256" key="3">
    <source>
        <dbReference type="PROSITE-ProRule" id="PRU00339"/>
    </source>
</evidence>
<keyword evidence="8" id="KW-1185">Reference proteome</keyword>
<gene>
    <name evidence="5" type="ORF">CLPA_c36190</name>
    <name evidence="6" type="ORF">CP6013_03570</name>
</gene>
<dbReference type="PATRIC" id="fig|1262449.3.peg.2443"/>
<organism evidence="5 8">
    <name type="scientific">Clostridium pasteurianum DSM 525 = ATCC 6013</name>
    <dbReference type="NCBI Taxonomy" id="1262449"/>
    <lineage>
        <taxon>Bacteria</taxon>
        <taxon>Bacillati</taxon>
        <taxon>Bacillota</taxon>
        <taxon>Clostridia</taxon>
        <taxon>Eubacteriales</taxon>
        <taxon>Clostridiaceae</taxon>
        <taxon>Clostridium</taxon>
    </lineage>
</organism>
<dbReference type="Proteomes" id="UP000028042">
    <property type="component" value="Unassembled WGS sequence"/>
</dbReference>
<dbReference type="RefSeq" id="WP_003445684.1">
    <property type="nucleotide sequence ID" value="NZ_ANZB01000008.1"/>
</dbReference>
<sequence>MDKTNTYYEKALNYYHKGYIDRAIELCERNISENIKNRAAIDLKGLLYYLKGDIKNCKTLWKLNLQLNDDKVAKKYLEGLEKDEKRLKVYVKAIKEINSMRINEALELLLECDNSDFNTINVNNYLCICYIKQGDFEKAREKLEKVISLDKNNSMALENKRILVKYEEFKNKVFNKKYFYGLAIITICLAIVFIVNLNTKLFNMSFLESKKSIPLSNNKTNEKVSNKSLQINSAKGKNENSENIQFPYDKFKKAVDNKDFENLYIYVEQWKNSDLRLNYKEMLSHGEKLLKEEGIGYFYRQGTLAFDNKDYSKAINEFLRAFNYGKDNYLYPHVIYFIGESYKNIGDYENAVKFYTMYDEKFYKGDYKDIVLYNMAMISKNIDINKAKEYAKRLSREYSQSS</sequence>
<name>A0A0H3JBG2_CLOPA</name>
<dbReference type="KEGG" id="cpae:CPAST_c36190"/>
<dbReference type="eggNOG" id="COG0457">
    <property type="taxonomic scope" value="Bacteria"/>
</dbReference>
<evidence type="ECO:0000256" key="4">
    <source>
        <dbReference type="SAM" id="Phobius"/>
    </source>
</evidence>
<dbReference type="GeneID" id="93075712"/>
<dbReference type="EMBL" id="JPGY02000001">
    <property type="protein sequence ID" value="KRU14312.1"/>
    <property type="molecule type" value="Genomic_DNA"/>
</dbReference>
<keyword evidence="1" id="KW-0677">Repeat</keyword>
<reference evidence="6 7" key="3">
    <citation type="journal article" name="Genome Announc.">
        <title>Improved Draft Genome Sequence of Clostridium pasteurianum Strain ATCC 6013 (DSM 525) Using a Hybrid Next-Generation Sequencing Approach.</title>
        <authorList>
            <person name="Pyne M.E."/>
            <person name="Utturkar S."/>
            <person name="Brown S.D."/>
            <person name="Moo-Young M."/>
            <person name="Chung D.A."/>
            <person name="Chou C.P."/>
        </authorList>
    </citation>
    <scope>NUCLEOTIDE SEQUENCE [LARGE SCALE GENOMIC DNA]</scope>
    <source>
        <strain evidence="6 7">ATCC 6013</strain>
    </source>
</reference>
<evidence type="ECO:0000313" key="5">
    <source>
        <dbReference type="EMBL" id="AJA53663.1"/>
    </source>
</evidence>